<gene>
    <name evidence="1" type="ORF">GIB67_041492</name>
</gene>
<accession>A0A7J7MQ70</accession>
<evidence type="ECO:0000313" key="2">
    <source>
        <dbReference type="Proteomes" id="UP000541444"/>
    </source>
</evidence>
<comment type="caution">
    <text evidence="1">The sequence shown here is derived from an EMBL/GenBank/DDBJ whole genome shotgun (WGS) entry which is preliminary data.</text>
</comment>
<feature type="non-terminal residue" evidence="1">
    <location>
        <position position="75"/>
    </location>
</feature>
<dbReference type="Proteomes" id="UP000541444">
    <property type="component" value="Unassembled WGS sequence"/>
</dbReference>
<dbReference type="AlphaFoldDB" id="A0A7J7MQ70"/>
<reference evidence="1 2" key="1">
    <citation type="journal article" date="2020" name="IScience">
        <title>Genome Sequencing of the Endangered Kingdonia uniflora (Circaeasteraceae, Ranunculales) Reveals Potential Mechanisms of Evolutionary Specialization.</title>
        <authorList>
            <person name="Sun Y."/>
            <person name="Deng T."/>
            <person name="Zhang A."/>
            <person name="Moore M.J."/>
            <person name="Landis J.B."/>
            <person name="Lin N."/>
            <person name="Zhang H."/>
            <person name="Zhang X."/>
            <person name="Huang J."/>
            <person name="Zhang X."/>
            <person name="Sun H."/>
            <person name="Wang H."/>
        </authorList>
    </citation>
    <scope>NUCLEOTIDE SEQUENCE [LARGE SCALE GENOMIC DNA]</scope>
    <source>
        <strain evidence="1">TB1705</strain>
        <tissue evidence="1">Leaf</tissue>
    </source>
</reference>
<proteinExistence type="predicted"/>
<sequence>MHSRGSDLSTIRAPRVCSNVGSLKFFEVAPKYQMGRRAEMILRLNQEIHWKTEDEAWRKRCLLIYILFASVEQGG</sequence>
<dbReference type="EMBL" id="JACGCM010001281">
    <property type="protein sequence ID" value="KAF6157031.1"/>
    <property type="molecule type" value="Genomic_DNA"/>
</dbReference>
<name>A0A7J7MQ70_9MAGN</name>
<keyword evidence="2" id="KW-1185">Reference proteome</keyword>
<protein>
    <submittedName>
        <fullName evidence="1">Uncharacterized protein</fullName>
    </submittedName>
</protein>
<evidence type="ECO:0000313" key="1">
    <source>
        <dbReference type="EMBL" id="KAF6157031.1"/>
    </source>
</evidence>
<organism evidence="1 2">
    <name type="scientific">Kingdonia uniflora</name>
    <dbReference type="NCBI Taxonomy" id="39325"/>
    <lineage>
        <taxon>Eukaryota</taxon>
        <taxon>Viridiplantae</taxon>
        <taxon>Streptophyta</taxon>
        <taxon>Embryophyta</taxon>
        <taxon>Tracheophyta</taxon>
        <taxon>Spermatophyta</taxon>
        <taxon>Magnoliopsida</taxon>
        <taxon>Ranunculales</taxon>
        <taxon>Circaeasteraceae</taxon>
        <taxon>Kingdonia</taxon>
    </lineage>
</organism>